<dbReference type="PANTHER" id="PTHR43358">
    <property type="entry name" value="ALPHA/BETA-HYDROLASE"/>
    <property type="match status" value="1"/>
</dbReference>
<dbReference type="AlphaFoldDB" id="A0A430FM55"/>
<dbReference type="OrthoDB" id="9786110at2"/>
<dbReference type="InterPro" id="IPR029058">
    <property type="entry name" value="AB_hydrolase_fold"/>
</dbReference>
<proteinExistence type="predicted"/>
<reference evidence="1 2" key="1">
    <citation type="submission" date="2018-09" db="EMBL/GenBank/DDBJ databases">
        <title>Characterization of the phylogenetic diversity of five novel species belonging to the genus Bifidobacterium.</title>
        <authorList>
            <person name="Lugli G.A."/>
            <person name="Duranti S."/>
            <person name="Milani C."/>
        </authorList>
    </citation>
    <scope>NUCLEOTIDE SEQUENCE [LARGE SCALE GENOMIC DNA]</scope>
    <source>
        <strain evidence="1 2">2034B</strain>
    </source>
</reference>
<organism evidence="1 2">
    <name type="scientific">Bifidobacterium goeldii</name>
    <dbReference type="NCBI Taxonomy" id="2306975"/>
    <lineage>
        <taxon>Bacteria</taxon>
        <taxon>Bacillati</taxon>
        <taxon>Actinomycetota</taxon>
        <taxon>Actinomycetes</taxon>
        <taxon>Bifidobacteriales</taxon>
        <taxon>Bifidobacteriaceae</taxon>
        <taxon>Bifidobacterium</taxon>
    </lineage>
</organism>
<dbReference type="SUPFAM" id="SSF53474">
    <property type="entry name" value="alpha/beta-Hydrolases"/>
    <property type="match status" value="1"/>
</dbReference>
<protein>
    <submittedName>
        <fullName evidence="1">Alpha/beta hydrolase</fullName>
    </submittedName>
</protein>
<name>A0A430FM55_9BIFI</name>
<keyword evidence="1" id="KW-0378">Hydrolase</keyword>
<comment type="caution">
    <text evidence="1">The sequence shown here is derived from an EMBL/GenBank/DDBJ whole genome shotgun (WGS) entry which is preliminary data.</text>
</comment>
<dbReference type="GO" id="GO:0016787">
    <property type="term" value="F:hydrolase activity"/>
    <property type="evidence" value="ECO:0007669"/>
    <property type="project" value="UniProtKB-KW"/>
</dbReference>
<accession>A0A430FM55</accession>
<dbReference type="PANTHER" id="PTHR43358:SF4">
    <property type="entry name" value="ALPHA_BETA HYDROLASE FOLD-1 DOMAIN-CONTAINING PROTEIN"/>
    <property type="match status" value="1"/>
</dbReference>
<dbReference type="Proteomes" id="UP000287533">
    <property type="component" value="Unassembled WGS sequence"/>
</dbReference>
<keyword evidence="2" id="KW-1185">Reference proteome</keyword>
<dbReference type="EMBL" id="QXGL01000001">
    <property type="protein sequence ID" value="RSX53907.1"/>
    <property type="molecule type" value="Genomic_DNA"/>
</dbReference>
<evidence type="ECO:0000313" key="2">
    <source>
        <dbReference type="Proteomes" id="UP000287533"/>
    </source>
</evidence>
<dbReference type="RefSeq" id="WP_125979762.1">
    <property type="nucleotide sequence ID" value="NZ_QXGL01000001.1"/>
</dbReference>
<evidence type="ECO:0000313" key="1">
    <source>
        <dbReference type="EMBL" id="RSX53907.1"/>
    </source>
</evidence>
<sequence length="330" mass="36264">MARHASRIIVGTGIAASALAGITYAIANYLVSFALDTQAKHSAFDEQAQRVDSSASAARLDVQEEEDAANWFDQSKQPVVVSSEDGLQLHGWLFDPDRSSSAPHCYAICCHGYTGEPSEMAKYAHRFAKLGFTVLTPALRAHELSEGRYVGMGWLDRRDLMCWINLIVASDDQARILLMGRSMGAAAVMMTVGEPDLPRNVVAAIEDCGYTSVWDQFLDVARSFYHLPGFIARPFVAAMSAIAQSRAGYEFQEASCESSLRHTTIPMLFIHGGDDDFVSPKSLDRLFDACASIDRQKLLIPTAGHSMSAATAPIMYWRTVGNFVKRIFHL</sequence>
<gene>
    <name evidence="1" type="ORF">D2E25_0213</name>
</gene>
<dbReference type="Gene3D" id="3.40.50.1820">
    <property type="entry name" value="alpha/beta hydrolase"/>
    <property type="match status" value="1"/>
</dbReference>
<dbReference type="InterPro" id="IPR052920">
    <property type="entry name" value="DNA-binding_regulatory"/>
</dbReference>